<feature type="compositionally biased region" description="Polar residues" evidence="1">
    <location>
        <begin position="112"/>
        <end position="124"/>
    </location>
</feature>
<feature type="region of interest" description="Disordered" evidence="1">
    <location>
        <begin position="90"/>
        <end position="133"/>
    </location>
</feature>
<reference evidence="3" key="1">
    <citation type="submission" date="2019-08" db="EMBL/GenBank/DDBJ databases">
        <authorList>
            <person name="Kucharzyk K."/>
            <person name="Murdoch R.W."/>
            <person name="Higgins S."/>
            <person name="Loffler F."/>
        </authorList>
    </citation>
    <scope>NUCLEOTIDE SEQUENCE</scope>
</reference>
<dbReference type="AlphaFoldDB" id="A0A644UIC0"/>
<evidence type="ECO:0000313" key="3">
    <source>
        <dbReference type="EMBL" id="MPL78619.1"/>
    </source>
</evidence>
<dbReference type="EMBL" id="VSSQ01000118">
    <property type="protein sequence ID" value="MPL78619.1"/>
    <property type="molecule type" value="Genomic_DNA"/>
</dbReference>
<gene>
    <name evidence="3" type="ORF">SDC9_24489</name>
</gene>
<dbReference type="Pfam" id="PF04468">
    <property type="entry name" value="PSP1"/>
    <property type="match status" value="1"/>
</dbReference>
<dbReference type="InterPro" id="IPR047767">
    <property type="entry name" value="PSP1-like"/>
</dbReference>
<dbReference type="PANTHER" id="PTHR43830:SF3">
    <property type="entry name" value="PROTEIN PSP1"/>
    <property type="match status" value="1"/>
</dbReference>
<accession>A0A644UIC0</accession>
<proteinExistence type="predicted"/>
<dbReference type="GO" id="GO:0005737">
    <property type="term" value="C:cytoplasm"/>
    <property type="evidence" value="ECO:0007669"/>
    <property type="project" value="TreeGrafter"/>
</dbReference>
<feature type="compositionally biased region" description="Basic and acidic residues" evidence="1">
    <location>
        <begin position="1"/>
        <end position="22"/>
    </location>
</feature>
<sequence length="389" mass="43292">MSDILTDHPEPVDLSDDTRAADAESPPVTAKGRPKASDDIPEPIYRLKTLHSSETSFGYYVHLGADWPHFRSRAELELLLEGPIAQQAMAAKGSSSVESTAEKDLPAGADTLPSQDQAEISTPESEAPSLAPLSTEQHIPLRSLAVAPTKYGKDIVEVQGIILDKASINLDELVLIERPAGIDDLRRLRENKEKEQQAYVLCRDKIWARNLPMKLVSAHYLLDEPKILFYFTAESRVDFRELVKDLVSVFKMRIELRQIGVRDEARVTGGCGVCGRVLCCHGISDRLNPVSIKMAKDQNLSLNSLKISGPCGRLLCCLSYEHQFYKDARRELPQEGVKFIYDGALFKVVEVNALTGTVKMAGEDGRVLDMKAGRFKYEEGRWKVIEIQA</sequence>
<organism evidence="3">
    <name type="scientific">bioreactor metagenome</name>
    <dbReference type="NCBI Taxonomy" id="1076179"/>
    <lineage>
        <taxon>unclassified sequences</taxon>
        <taxon>metagenomes</taxon>
        <taxon>ecological metagenomes</taxon>
    </lineage>
</organism>
<protein>
    <recommendedName>
        <fullName evidence="2">PSP1 C-terminal domain-containing protein</fullName>
    </recommendedName>
</protein>
<evidence type="ECO:0000259" key="2">
    <source>
        <dbReference type="PROSITE" id="PS51411"/>
    </source>
</evidence>
<dbReference type="PANTHER" id="PTHR43830">
    <property type="entry name" value="PROTEIN PSP1"/>
    <property type="match status" value="1"/>
</dbReference>
<feature type="domain" description="PSP1 C-terminal" evidence="2">
    <location>
        <begin position="174"/>
        <end position="259"/>
    </location>
</feature>
<evidence type="ECO:0000256" key="1">
    <source>
        <dbReference type="SAM" id="MobiDB-lite"/>
    </source>
</evidence>
<feature type="region of interest" description="Disordered" evidence="1">
    <location>
        <begin position="1"/>
        <end position="41"/>
    </location>
</feature>
<dbReference type="PROSITE" id="PS51411">
    <property type="entry name" value="PSP1_C"/>
    <property type="match status" value="1"/>
</dbReference>
<comment type="caution">
    <text evidence="3">The sequence shown here is derived from an EMBL/GenBank/DDBJ whole genome shotgun (WGS) entry which is preliminary data.</text>
</comment>
<dbReference type="InterPro" id="IPR007557">
    <property type="entry name" value="PSP1_C"/>
</dbReference>
<dbReference type="NCBIfam" id="NF041131">
    <property type="entry name" value="RicT_YaaT_fam"/>
    <property type="match status" value="1"/>
</dbReference>
<name>A0A644UIC0_9ZZZZ</name>